<protein>
    <recommendedName>
        <fullName evidence="4">Protein HRI1</fullName>
    </recommendedName>
</protein>
<dbReference type="Pfam" id="PF16815">
    <property type="entry name" value="HRI1"/>
    <property type="match status" value="1"/>
</dbReference>
<reference evidence="7 8" key="1">
    <citation type="submission" date="2014-12" db="EMBL/GenBank/DDBJ databases">
        <authorList>
            <person name="Neuveglise Cecile"/>
        </authorList>
    </citation>
    <scope>NUCLEOTIDE SEQUENCE [LARGE SCALE GENOMIC DNA]</scope>
    <source>
        <strain evidence="7 8">CBS 12615</strain>
    </source>
</reference>
<sequence>MVSLNRRYTFQVGDALANERTLTLSSGSNEGYLISLRPFVHPNASENEFPFEWGFAGPPASAKVGKKDSETDTIDFNFEFDTNVHLKLENTHRGVINTFWKTWESGLIEERGQVFPFGADKAGIEFFELWQPLDSTRPDYVALDENSANQETARSVVLTVDSTDFRGLVITVGRWVQGILFKKSENTIKGINFLRAVEQQDGSWKTLLNYGSDFDKFPQSFVAPLHAAIEGSSALTWKVVESNI</sequence>
<evidence type="ECO:0000256" key="1">
    <source>
        <dbReference type="ARBA" id="ARBA00004123"/>
    </source>
</evidence>
<keyword evidence="6" id="KW-0539">Nucleus</keyword>
<evidence type="ECO:0000313" key="8">
    <source>
        <dbReference type="Proteomes" id="UP000054304"/>
    </source>
</evidence>
<dbReference type="Gene3D" id="2.40.128.310">
    <property type="entry name" value="Protein HRI1, C-terminal domain"/>
    <property type="match status" value="1"/>
</dbReference>
<dbReference type="CDD" id="cd11692">
    <property type="entry name" value="HRI1_N_like"/>
    <property type="match status" value="1"/>
</dbReference>
<dbReference type="Proteomes" id="UP000054304">
    <property type="component" value="Unassembled WGS sequence"/>
</dbReference>
<keyword evidence="5" id="KW-0963">Cytoplasm</keyword>
<accession>A0A0C7MSV4</accession>
<dbReference type="InterPro" id="IPR031818">
    <property type="entry name" value="Hri1"/>
</dbReference>
<dbReference type="InterPro" id="IPR038744">
    <property type="entry name" value="Hri1_N"/>
</dbReference>
<dbReference type="OrthoDB" id="4045395at2759"/>
<evidence type="ECO:0000256" key="3">
    <source>
        <dbReference type="ARBA" id="ARBA00005229"/>
    </source>
</evidence>
<dbReference type="EMBL" id="LN736366">
    <property type="protein sequence ID" value="CEP63031.1"/>
    <property type="molecule type" value="Genomic_DNA"/>
</dbReference>
<name>A0A0C7MSV4_9SACH</name>
<dbReference type="CDD" id="cd11693">
    <property type="entry name" value="HRI1_C_like"/>
    <property type="match status" value="1"/>
</dbReference>
<evidence type="ECO:0000256" key="5">
    <source>
        <dbReference type="ARBA" id="ARBA00022490"/>
    </source>
</evidence>
<dbReference type="Gene3D" id="2.40.128.320">
    <property type="entry name" value="Protein HRI1, N-terminal domain"/>
    <property type="match status" value="1"/>
</dbReference>
<dbReference type="InterPro" id="IPR043047">
    <property type="entry name" value="Hri1_N_sf"/>
</dbReference>
<evidence type="ECO:0000256" key="2">
    <source>
        <dbReference type="ARBA" id="ARBA00004496"/>
    </source>
</evidence>
<dbReference type="GeneID" id="34686520"/>
<proteinExistence type="inferred from homology"/>
<organism evidence="7 8">
    <name type="scientific">Lachancea lanzarotensis</name>
    <dbReference type="NCBI Taxonomy" id="1245769"/>
    <lineage>
        <taxon>Eukaryota</taxon>
        <taxon>Fungi</taxon>
        <taxon>Dikarya</taxon>
        <taxon>Ascomycota</taxon>
        <taxon>Saccharomycotina</taxon>
        <taxon>Saccharomycetes</taxon>
        <taxon>Saccharomycetales</taxon>
        <taxon>Saccharomycetaceae</taxon>
        <taxon>Lachancea</taxon>
    </lineage>
</organism>
<dbReference type="STRING" id="1245769.A0A0C7MSV4"/>
<comment type="similarity">
    <text evidence="3">Belongs to the HRI1 family.</text>
</comment>
<dbReference type="RefSeq" id="XP_022629252.1">
    <property type="nucleotide sequence ID" value="XM_022771335.1"/>
</dbReference>
<gene>
    <name evidence="7" type="ORF">LALA0_S07e00848g</name>
</gene>
<dbReference type="AlphaFoldDB" id="A0A0C7MSV4"/>
<evidence type="ECO:0000313" key="7">
    <source>
        <dbReference type="EMBL" id="CEP63031.1"/>
    </source>
</evidence>
<dbReference type="GO" id="GO:0005634">
    <property type="term" value="C:nucleus"/>
    <property type="evidence" value="ECO:0007669"/>
    <property type="project" value="UniProtKB-SubCell"/>
</dbReference>
<comment type="subcellular location">
    <subcellularLocation>
        <location evidence="2">Cytoplasm</location>
    </subcellularLocation>
    <subcellularLocation>
        <location evidence="1">Nucleus</location>
    </subcellularLocation>
</comment>
<keyword evidence="8" id="KW-1185">Reference proteome</keyword>
<dbReference type="GO" id="GO:0006612">
    <property type="term" value="P:protein targeting to membrane"/>
    <property type="evidence" value="ECO:0007669"/>
    <property type="project" value="EnsemblFungi"/>
</dbReference>
<dbReference type="HOGENOM" id="CLU_097607_0_0_1"/>
<dbReference type="GO" id="GO:0005789">
    <property type="term" value="C:endoplasmic reticulum membrane"/>
    <property type="evidence" value="ECO:0007669"/>
    <property type="project" value="EnsemblFungi"/>
</dbReference>
<evidence type="ECO:0000256" key="4">
    <source>
        <dbReference type="ARBA" id="ARBA00017063"/>
    </source>
</evidence>
<evidence type="ECO:0000256" key="6">
    <source>
        <dbReference type="ARBA" id="ARBA00023242"/>
    </source>
</evidence>